<name>A0A433UAY2_ELYCH</name>
<comment type="caution">
    <text evidence="4">The sequence shown here is derived from an EMBL/GenBank/DDBJ whole genome shotgun (WGS) entry which is preliminary data.</text>
</comment>
<dbReference type="STRING" id="188477.A0A433UAY2"/>
<evidence type="ECO:0000256" key="1">
    <source>
        <dbReference type="ARBA" id="ARBA00022737"/>
    </source>
</evidence>
<protein>
    <submittedName>
        <fullName evidence="4">Uncharacterized protein</fullName>
    </submittedName>
</protein>
<keyword evidence="2 3" id="KW-0040">ANK repeat</keyword>
<dbReference type="SMART" id="SM00248">
    <property type="entry name" value="ANK"/>
    <property type="match status" value="3"/>
</dbReference>
<feature type="repeat" description="ANK" evidence="3">
    <location>
        <begin position="75"/>
        <end position="107"/>
    </location>
</feature>
<dbReference type="InterPro" id="IPR036770">
    <property type="entry name" value="Ankyrin_rpt-contain_sf"/>
</dbReference>
<accession>A0A433UAY2</accession>
<sequence length="208" mass="23246">MMDDTTIAKTVDSKGQRLWSSFWEEDENDVDEFTEEELKNEPSKRILWASEYNKLDVVQDILCHDPKLVMSRDADLYTPLHRASYNNHLEMAEFLLANGAEVNACTSDGWQPLHSAARWNSVDTAQSLIHAGADVNGQTNGGLTPLHLASSEPDHRGVMELLLSSPFLDPGVKSSLGETAKTVALRSSRHYKLFDVLDDCVNHFKQSS</sequence>
<dbReference type="Gene3D" id="1.25.40.20">
    <property type="entry name" value="Ankyrin repeat-containing domain"/>
    <property type="match status" value="1"/>
</dbReference>
<dbReference type="InterPro" id="IPR002110">
    <property type="entry name" value="Ankyrin_rpt"/>
</dbReference>
<dbReference type="InterPro" id="IPR050745">
    <property type="entry name" value="Multifunctional_regulatory"/>
</dbReference>
<dbReference type="AlphaFoldDB" id="A0A433UAY2"/>
<dbReference type="Pfam" id="PF12796">
    <property type="entry name" value="Ank_2"/>
    <property type="match status" value="1"/>
</dbReference>
<evidence type="ECO:0000313" key="4">
    <source>
        <dbReference type="EMBL" id="RUS90932.1"/>
    </source>
</evidence>
<evidence type="ECO:0000313" key="5">
    <source>
        <dbReference type="Proteomes" id="UP000271974"/>
    </source>
</evidence>
<dbReference type="PROSITE" id="PS50297">
    <property type="entry name" value="ANK_REP_REGION"/>
    <property type="match status" value="2"/>
</dbReference>
<dbReference type="Proteomes" id="UP000271974">
    <property type="component" value="Unassembled WGS sequence"/>
</dbReference>
<keyword evidence="1" id="KW-0677">Repeat</keyword>
<proteinExistence type="predicted"/>
<dbReference type="Pfam" id="PF00023">
    <property type="entry name" value="Ank"/>
    <property type="match status" value="1"/>
</dbReference>
<dbReference type="PROSITE" id="PS50088">
    <property type="entry name" value="ANK_REPEAT"/>
    <property type="match status" value="2"/>
</dbReference>
<organism evidence="4 5">
    <name type="scientific">Elysia chlorotica</name>
    <name type="common">Eastern emerald elysia</name>
    <name type="synonym">Sea slug</name>
    <dbReference type="NCBI Taxonomy" id="188477"/>
    <lineage>
        <taxon>Eukaryota</taxon>
        <taxon>Metazoa</taxon>
        <taxon>Spiralia</taxon>
        <taxon>Lophotrochozoa</taxon>
        <taxon>Mollusca</taxon>
        <taxon>Gastropoda</taxon>
        <taxon>Heterobranchia</taxon>
        <taxon>Euthyneura</taxon>
        <taxon>Panpulmonata</taxon>
        <taxon>Sacoglossa</taxon>
        <taxon>Placobranchoidea</taxon>
        <taxon>Plakobranchidae</taxon>
        <taxon>Elysia</taxon>
    </lineage>
</organism>
<gene>
    <name evidence="4" type="ORF">EGW08_001329</name>
</gene>
<dbReference type="EMBL" id="RQTK01000022">
    <property type="protein sequence ID" value="RUS90932.1"/>
    <property type="molecule type" value="Genomic_DNA"/>
</dbReference>
<dbReference type="PANTHER" id="PTHR24189">
    <property type="entry name" value="MYOTROPHIN"/>
    <property type="match status" value="1"/>
</dbReference>
<dbReference type="SUPFAM" id="SSF48403">
    <property type="entry name" value="Ankyrin repeat"/>
    <property type="match status" value="1"/>
</dbReference>
<dbReference type="OrthoDB" id="19174at2759"/>
<evidence type="ECO:0000256" key="2">
    <source>
        <dbReference type="ARBA" id="ARBA00023043"/>
    </source>
</evidence>
<keyword evidence="5" id="KW-1185">Reference proteome</keyword>
<dbReference type="PANTHER" id="PTHR24189:SF73">
    <property type="entry name" value="ANKYRIN REPEAT AND SOCS BOX-CONTAINING 15B"/>
    <property type="match status" value="1"/>
</dbReference>
<reference evidence="4 5" key="1">
    <citation type="submission" date="2019-01" db="EMBL/GenBank/DDBJ databases">
        <title>A draft genome assembly of the solar-powered sea slug Elysia chlorotica.</title>
        <authorList>
            <person name="Cai H."/>
            <person name="Li Q."/>
            <person name="Fang X."/>
            <person name="Li J."/>
            <person name="Curtis N.E."/>
            <person name="Altenburger A."/>
            <person name="Shibata T."/>
            <person name="Feng M."/>
            <person name="Maeda T."/>
            <person name="Schwartz J.A."/>
            <person name="Shigenobu S."/>
            <person name="Lundholm N."/>
            <person name="Nishiyama T."/>
            <person name="Yang H."/>
            <person name="Hasebe M."/>
            <person name="Li S."/>
            <person name="Pierce S.K."/>
            <person name="Wang J."/>
        </authorList>
    </citation>
    <scope>NUCLEOTIDE SEQUENCE [LARGE SCALE GENOMIC DNA]</scope>
    <source>
        <strain evidence="4">EC2010</strain>
        <tissue evidence="4">Whole organism of an adult</tissue>
    </source>
</reference>
<evidence type="ECO:0000256" key="3">
    <source>
        <dbReference type="PROSITE-ProRule" id="PRU00023"/>
    </source>
</evidence>
<feature type="repeat" description="ANK" evidence="3">
    <location>
        <begin position="108"/>
        <end position="140"/>
    </location>
</feature>